<dbReference type="Proteomes" id="UP000009022">
    <property type="component" value="Unassembled WGS sequence"/>
</dbReference>
<dbReference type="InterPro" id="IPR008139">
    <property type="entry name" value="SaposinB_dom"/>
</dbReference>
<proteinExistence type="predicted"/>
<dbReference type="GeneID" id="6752049"/>
<keyword evidence="1" id="KW-1015">Disulfide bond</keyword>
<keyword evidence="5" id="KW-1185">Reference proteome</keyword>
<dbReference type="InterPro" id="IPR011001">
    <property type="entry name" value="Saposin-like"/>
</dbReference>
<dbReference type="GO" id="GO:0005615">
    <property type="term" value="C:extracellular space"/>
    <property type="evidence" value="ECO:0000318"/>
    <property type="project" value="GO_Central"/>
</dbReference>
<evidence type="ECO:0000313" key="5">
    <source>
        <dbReference type="Proteomes" id="UP000009022"/>
    </source>
</evidence>
<reference evidence="4 5" key="1">
    <citation type="journal article" date="2008" name="Nature">
        <title>The Trichoplax genome and the nature of placozoans.</title>
        <authorList>
            <person name="Srivastava M."/>
            <person name="Begovic E."/>
            <person name="Chapman J."/>
            <person name="Putnam N.H."/>
            <person name="Hellsten U."/>
            <person name="Kawashima T."/>
            <person name="Kuo A."/>
            <person name="Mitros T."/>
            <person name="Salamov A."/>
            <person name="Carpenter M.L."/>
            <person name="Signorovitch A.Y."/>
            <person name="Moreno M.A."/>
            <person name="Kamm K."/>
            <person name="Grimwood J."/>
            <person name="Schmutz J."/>
            <person name="Shapiro H."/>
            <person name="Grigoriev I.V."/>
            <person name="Buss L.W."/>
            <person name="Schierwater B."/>
            <person name="Dellaporta S.L."/>
            <person name="Rokhsar D.S."/>
        </authorList>
    </citation>
    <scope>NUCLEOTIDE SEQUENCE [LARGE SCALE GENOMIC DNA]</scope>
    <source>
        <strain evidence="4 5">Grell-BS-1999</strain>
    </source>
</reference>
<dbReference type="PANTHER" id="PTHR11480">
    <property type="entry name" value="SAPOSIN-RELATED"/>
    <property type="match status" value="1"/>
</dbReference>
<dbReference type="CTD" id="6752049"/>
<dbReference type="RefSeq" id="XP_002110836.1">
    <property type="nucleotide sequence ID" value="XM_002110800.1"/>
</dbReference>
<organism evidence="4 5">
    <name type="scientific">Trichoplax adhaerens</name>
    <name type="common">Trichoplax reptans</name>
    <dbReference type="NCBI Taxonomy" id="10228"/>
    <lineage>
        <taxon>Eukaryota</taxon>
        <taxon>Metazoa</taxon>
        <taxon>Placozoa</taxon>
        <taxon>Uniplacotomia</taxon>
        <taxon>Trichoplacea</taxon>
        <taxon>Trichoplacidae</taxon>
        <taxon>Trichoplax</taxon>
    </lineage>
</organism>
<evidence type="ECO:0000256" key="2">
    <source>
        <dbReference type="SAM" id="SignalP"/>
    </source>
</evidence>
<dbReference type="HOGENOM" id="CLU_853468_0_0_1"/>
<feature type="domain" description="Saposin B-type" evidence="3">
    <location>
        <begin position="154"/>
        <end position="236"/>
    </location>
</feature>
<dbReference type="AlphaFoldDB" id="B3RRA0"/>
<feature type="signal peptide" evidence="2">
    <location>
        <begin position="1"/>
        <end position="19"/>
    </location>
</feature>
<dbReference type="Gene3D" id="1.10.225.10">
    <property type="entry name" value="Saposin-like"/>
    <property type="match status" value="2"/>
</dbReference>
<sequence length="326" mass="37533">MKAFILLLIAFYLCQLGYSKTVEMKMIKPANHVSSPLPEKLKDLQEPFSCVFTTRIIRQWLHLNNTKEFFIKQAFKLCNRISSNVRSMPSSAAKMQCQVRVRHFLERIFAYIELGEKPEQICRELTMARKLLPQAKKLSLPDMPTIAPFPGDMNSTICGLCEYLFALIDQELQEPKEFQNLISSFRMQVCNDLPPPENQECLYFANNDLAYLIEAFINLPPRVDCFLFLNVCVGPSGQQHFNILNKIDQLIPDRCVLGSIYGCYNQEFAERCNLLNPRIHRAMLYISKFHVIYFAFNLSEAPALYSSSLAKESILFPFLDERASPG</sequence>
<name>B3RRA0_TRIAD</name>
<keyword evidence="2" id="KW-0732">Signal</keyword>
<dbReference type="InterPro" id="IPR051428">
    <property type="entry name" value="Sphingo_Act-Surfact_Prot"/>
</dbReference>
<feature type="chain" id="PRO_5002796885" description="Saposin B-type domain-containing protein" evidence="2">
    <location>
        <begin position="20"/>
        <end position="326"/>
    </location>
</feature>
<gene>
    <name evidence="4" type="ORF">TRIADDRAFT_54160</name>
</gene>
<dbReference type="SUPFAM" id="SSF47862">
    <property type="entry name" value="Saposin"/>
    <property type="match status" value="2"/>
</dbReference>
<accession>B3RRA0</accession>
<dbReference type="KEGG" id="tad:TRIADDRAFT_54160"/>
<dbReference type="PROSITE" id="PS50015">
    <property type="entry name" value="SAP_B"/>
    <property type="match status" value="1"/>
</dbReference>
<dbReference type="InParanoid" id="B3RRA0"/>
<evidence type="ECO:0000256" key="1">
    <source>
        <dbReference type="ARBA" id="ARBA00023157"/>
    </source>
</evidence>
<dbReference type="EMBL" id="DS985243">
    <property type="protein sequence ID" value="EDV26840.1"/>
    <property type="molecule type" value="Genomic_DNA"/>
</dbReference>
<evidence type="ECO:0000259" key="3">
    <source>
        <dbReference type="PROSITE" id="PS50015"/>
    </source>
</evidence>
<evidence type="ECO:0000313" key="4">
    <source>
        <dbReference type="EMBL" id="EDV26840.1"/>
    </source>
</evidence>
<protein>
    <recommendedName>
        <fullName evidence="3">Saposin B-type domain-containing protein</fullName>
    </recommendedName>
</protein>
<dbReference type="PANTHER" id="PTHR11480:SF3">
    <property type="entry name" value="BCDNA.GH08312"/>
    <property type="match status" value="1"/>
</dbReference>
<dbReference type="PhylomeDB" id="B3RRA0"/>